<keyword evidence="3" id="KW-1185">Reference proteome</keyword>
<evidence type="ECO:0000313" key="3">
    <source>
        <dbReference type="Proteomes" id="UP001174936"/>
    </source>
</evidence>
<proteinExistence type="predicted"/>
<accession>A0AA39Y8J5</accession>
<evidence type="ECO:0000313" key="2">
    <source>
        <dbReference type="EMBL" id="KAK0648031.1"/>
    </source>
</evidence>
<organism evidence="2 3">
    <name type="scientific">Cercophora newfieldiana</name>
    <dbReference type="NCBI Taxonomy" id="92897"/>
    <lineage>
        <taxon>Eukaryota</taxon>
        <taxon>Fungi</taxon>
        <taxon>Dikarya</taxon>
        <taxon>Ascomycota</taxon>
        <taxon>Pezizomycotina</taxon>
        <taxon>Sordariomycetes</taxon>
        <taxon>Sordariomycetidae</taxon>
        <taxon>Sordariales</taxon>
        <taxon>Lasiosphaeriaceae</taxon>
        <taxon>Cercophora</taxon>
    </lineage>
</organism>
<feature type="compositionally biased region" description="Basic and acidic residues" evidence="1">
    <location>
        <begin position="52"/>
        <end position="72"/>
    </location>
</feature>
<reference evidence="2" key="1">
    <citation type="submission" date="2023-06" db="EMBL/GenBank/DDBJ databases">
        <title>Genome-scale phylogeny and comparative genomics of the fungal order Sordariales.</title>
        <authorList>
            <consortium name="Lawrence Berkeley National Laboratory"/>
            <person name="Hensen N."/>
            <person name="Bonometti L."/>
            <person name="Westerberg I."/>
            <person name="Brannstrom I.O."/>
            <person name="Guillou S."/>
            <person name="Cros-Aarteil S."/>
            <person name="Calhoun S."/>
            <person name="Haridas S."/>
            <person name="Kuo A."/>
            <person name="Mondo S."/>
            <person name="Pangilinan J."/>
            <person name="Riley R."/>
            <person name="Labutti K."/>
            <person name="Andreopoulos B."/>
            <person name="Lipzen A."/>
            <person name="Chen C."/>
            <person name="Yanf M."/>
            <person name="Daum C."/>
            <person name="Ng V."/>
            <person name="Clum A."/>
            <person name="Steindorff A."/>
            <person name="Ohm R."/>
            <person name="Martin F."/>
            <person name="Silar P."/>
            <person name="Natvig D."/>
            <person name="Lalanne C."/>
            <person name="Gautier V."/>
            <person name="Ament-Velasquez S.L."/>
            <person name="Kruys A."/>
            <person name="Hutchinson M.I."/>
            <person name="Powell A.J."/>
            <person name="Barry K."/>
            <person name="Miller A.N."/>
            <person name="Grigoriev I.V."/>
            <person name="Debuchy R."/>
            <person name="Gladieux P."/>
            <person name="Thoren M.H."/>
            <person name="Johannesson H."/>
        </authorList>
    </citation>
    <scope>NUCLEOTIDE SEQUENCE</scope>
    <source>
        <strain evidence="2">SMH2532-1</strain>
    </source>
</reference>
<dbReference type="Proteomes" id="UP001174936">
    <property type="component" value="Unassembled WGS sequence"/>
</dbReference>
<comment type="caution">
    <text evidence="2">The sequence shown here is derived from an EMBL/GenBank/DDBJ whole genome shotgun (WGS) entry which is preliminary data.</text>
</comment>
<dbReference type="AlphaFoldDB" id="A0AA39Y8J5"/>
<feature type="region of interest" description="Disordered" evidence="1">
    <location>
        <begin position="1"/>
        <end position="29"/>
    </location>
</feature>
<protein>
    <submittedName>
        <fullName evidence="2">Uncharacterized protein</fullName>
    </submittedName>
</protein>
<name>A0AA39Y8J5_9PEZI</name>
<gene>
    <name evidence="2" type="ORF">B0T16DRAFT_112004</name>
</gene>
<feature type="region of interest" description="Disordered" evidence="1">
    <location>
        <begin position="50"/>
        <end position="87"/>
    </location>
</feature>
<sequence length="380" mass="41629">MSRRRERANFDGSVSLVRQTHPETPGEDAEATLIRLAKIMEMADDTLNAVWRDSERKQGREKERQKDLDDMQKQLPSSKDPVSETGDGISSILESLKNTNRYGFWCGAVSVCTSSIGEADGKVGIAENLAALWKEAVSTFDRLPDAHGPKFPFGAAVNVAVLMKIRAIEPVVLELVAWSPWTHWRQEIPDSACVTEGLRAKAKEIQQVHYKQRMEELHRPDLGSLIAVQSTLTTAVISTIFCATAFLGVAWHYSTPDIGSPHDMVSRLGLSPFPWLAGFHCCARPAMTDIDFYPGPLVRHPGMRSVGARILYNNVPSLPPGVGLSMALVASLLRGGCALLPGFHPSFPVGSKVLERGSFFYWGCIAGRYHIAAVYLGDAA</sequence>
<evidence type="ECO:0000256" key="1">
    <source>
        <dbReference type="SAM" id="MobiDB-lite"/>
    </source>
</evidence>
<dbReference type="EMBL" id="JAULSV010000003">
    <property type="protein sequence ID" value="KAK0648031.1"/>
    <property type="molecule type" value="Genomic_DNA"/>
</dbReference>